<sequence length="119" mass="13689">PNFPVGAHINMSVWLQKSGTGEGLSPRIMFVPKGVRSHSHIFDIVQHWEGTNIVSDTYFFIMTECVRQTPNGDLQHVFLERIAANKMRLRVYYKKFGYMGLTCEHEVNDYTKLDGPIEV</sequence>
<dbReference type="EMBL" id="BTSY01000002">
    <property type="protein sequence ID" value="GMT12853.1"/>
    <property type="molecule type" value="Genomic_DNA"/>
</dbReference>
<reference evidence="1" key="1">
    <citation type="submission" date="2023-10" db="EMBL/GenBank/DDBJ databases">
        <title>Genome assembly of Pristionchus species.</title>
        <authorList>
            <person name="Yoshida K."/>
            <person name="Sommer R.J."/>
        </authorList>
    </citation>
    <scope>NUCLEOTIDE SEQUENCE</scope>
    <source>
        <strain evidence="1">RS5133</strain>
    </source>
</reference>
<evidence type="ECO:0000313" key="1">
    <source>
        <dbReference type="EMBL" id="GMT12853.1"/>
    </source>
</evidence>
<name>A0AAV5V3D8_9BILA</name>
<keyword evidence="2" id="KW-1185">Reference proteome</keyword>
<gene>
    <name evidence="1" type="ORF">PFISCL1PPCAC_4150</name>
</gene>
<dbReference type="Proteomes" id="UP001432322">
    <property type="component" value="Unassembled WGS sequence"/>
</dbReference>
<evidence type="ECO:0000313" key="2">
    <source>
        <dbReference type="Proteomes" id="UP001432322"/>
    </source>
</evidence>
<comment type="caution">
    <text evidence="1">The sequence shown here is derived from an EMBL/GenBank/DDBJ whole genome shotgun (WGS) entry which is preliminary data.</text>
</comment>
<feature type="non-terminal residue" evidence="1">
    <location>
        <position position="119"/>
    </location>
</feature>
<proteinExistence type="predicted"/>
<organism evidence="1 2">
    <name type="scientific">Pristionchus fissidentatus</name>
    <dbReference type="NCBI Taxonomy" id="1538716"/>
    <lineage>
        <taxon>Eukaryota</taxon>
        <taxon>Metazoa</taxon>
        <taxon>Ecdysozoa</taxon>
        <taxon>Nematoda</taxon>
        <taxon>Chromadorea</taxon>
        <taxon>Rhabditida</taxon>
        <taxon>Rhabditina</taxon>
        <taxon>Diplogasteromorpha</taxon>
        <taxon>Diplogasteroidea</taxon>
        <taxon>Neodiplogasteridae</taxon>
        <taxon>Pristionchus</taxon>
    </lineage>
</organism>
<protein>
    <submittedName>
        <fullName evidence="1">Uncharacterized protein</fullName>
    </submittedName>
</protein>
<feature type="non-terminal residue" evidence="1">
    <location>
        <position position="1"/>
    </location>
</feature>
<accession>A0AAV5V3D8</accession>
<dbReference type="AlphaFoldDB" id="A0AAV5V3D8"/>